<dbReference type="InterPro" id="IPR032774">
    <property type="entry name" value="WG_beta_rep"/>
</dbReference>
<evidence type="ECO:0008006" key="2">
    <source>
        <dbReference type="Google" id="ProtNLM"/>
    </source>
</evidence>
<protein>
    <recommendedName>
        <fullName evidence="2">KWG Leptospira repeat protein</fullName>
    </recommendedName>
</protein>
<dbReference type="Pfam" id="PF14903">
    <property type="entry name" value="WG_beta_rep"/>
    <property type="match status" value="1"/>
</dbReference>
<feature type="non-terminal residue" evidence="1">
    <location>
        <position position="1"/>
    </location>
</feature>
<comment type="caution">
    <text evidence="1">The sequence shown here is derived from an EMBL/GenBank/DDBJ whole genome shotgun (WGS) entry which is preliminary data.</text>
</comment>
<sequence length="86" mass="9394">EALYSSLNEKNTAVKELNDFDPKSVSQSYPSDSYVAFTEKGKLGFKDANGNVVIQPQFKALSDVETKFSEDRAFVKANGKVVAIDG</sequence>
<reference evidence="1" key="1">
    <citation type="submission" date="2013-12" db="EMBL/GenBank/DDBJ databases">
        <title>A Varibaculum cambriense genome reconstructed from a premature infant gut community with otherwise low bacterial novelty that shifts toward anaerobic metabolism during the third week of life.</title>
        <authorList>
            <person name="Brown C.T."/>
            <person name="Sharon I."/>
            <person name="Thomas B.C."/>
            <person name="Castelle C.J."/>
            <person name="Morowitz M.J."/>
            <person name="Banfield J.F."/>
        </authorList>
    </citation>
    <scope>NUCLEOTIDE SEQUENCE</scope>
</reference>
<organism evidence="1">
    <name type="scientific">human gut metagenome</name>
    <dbReference type="NCBI Taxonomy" id="408170"/>
    <lineage>
        <taxon>unclassified sequences</taxon>
        <taxon>metagenomes</taxon>
        <taxon>organismal metagenomes</taxon>
    </lineage>
</organism>
<proteinExistence type="predicted"/>
<accession>W1YAT2</accession>
<dbReference type="AlphaFoldDB" id="W1YAT2"/>
<feature type="non-terminal residue" evidence="1">
    <location>
        <position position="86"/>
    </location>
</feature>
<gene>
    <name evidence="1" type="ORF">Q604_UNBC06501G0001</name>
</gene>
<evidence type="ECO:0000313" key="1">
    <source>
        <dbReference type="EMBL" id="ETJ39627.1"/>
    </source>
</evidence>
<name>W1YAT2_9ZZZZ</name>
<dbReference type="EMBL" id="AZMM01006501">
    <property type="protein sequence ID" value="ETJ39627.1"/>
    <property type="molecule type" value="Genomic_DNA"/>
</dbReference>